<dbReference type="SUPFAM" id="SSF56563">
    <property type="entry name" value="Major capsid protein gp5"/>
    <property type="match status" value="1"/>
</dbReference>
<accession>A0A495A882</accession>
<evidence type="ECO:0000313" key="3">
    <source>
        <dbReference type="EMBL" id="RKQ36209.1"/>
    </source>
</evidence>
<comment type="caution">
    <text evidence="3">The sequence shown here is derived from an EMBL/GenBank/DDBJ whole genome shotgun (WGS) entry which is preliminary data.</text>
</comment>
<dbReference type="Gene3D" id="3.30.2400.10">
    <property type="entry name" value="Major capsid protein gp5"/>
    <property type="match status" value="1"/>
</dbReference>
<organism evidence="3 4">
    <name type="scientific">Kocuria tytonis</name>
    <dbReference type="NCBI Taxonomy" id="2054280"/>
    <lineage>
        <taxon>Bacteria</taxon>
        <taxon>Bacillati</taxon>
        <taxon>Actinomycetota</taxon>
        <taxon>Actinomycetes</taxon>
        <taxon>Micrococcales</taxon>
        <taxon>Micrococcaceae</taxon>
        <taxon>Kocuria</taxon>
    </lineage>
</organism>
<sequence length="397" mass="42348">MDKFEELKAEAKSLVDAFNQGTATDEQKSRLVAIGDELKTAKTQMDSAKSAQDLLDALNSGVTEGEGTTYSRGPAVKSLGEAFLSKAGDLGALARRIKSGGVEAPEFKAANTAHTLEGLAFETVTQQVIEEVRPTPTVANLMTNAAMSNPVLKYFRQVPGSTEGAPAITPEGTEKPYVHYKFEQVTAGLSKIAGVTDVTTEMTEDAPFLVSLINSFLVRDLILEEEAQILNGDGAGDNFDGLYHMSGVLNVQGDAGTNLVDAIYRSTTAIRTQSKLVPTGLVIHPIDYENARLDKDGNGQYMGGGPFYAPYGNGTLQFAPSLWGLQTVVTPNAKQGTPLVGDFRQAAILRKGGIVVAASDQHDRNFTQNKVTFRAEERAGLMVQRPAAFAKVSVKAA</sequence>
<keyword evidence="4" id="KW-1185">Reference proteome</keyword>
<reference evidence="3 4" key="1">
    <citation type="submission" date="2018-10" db="EMBL/GenBank/DDBJ databases">
        <title>Kocuria tytouropygialis sp. nov., isolated from the uropygial gland of an American barn owl (Tyto furcata).</title>
        <authorList>
            <person name="Braun M.S."/>
            <person name="Wang E."/>
            <person name="Zimmermann S."/>
            <person name="Wagner H."/>
            <person name="Wink M."/>
        </authorList>
    </citation>
    <scope>NUCLEOTIDE SEQUENCE [LARGE SCALE GENOMIC DNA]</scope>
    <source>
        <strain evidence="3 4">442</strain>
    </source>
</reference>
<gene>
    <name evidence="3" type="ORF">C1C97_000540</name>
</gene>
<dbReference type="InterPro" id="IPR024455">
    <property type="entry name" value="Phage_capsid"/>
</dbReference>
<dbReference type="AlphaFoldDB" id="A0A495A882"/>
<protein>
    <submittedName>
        <fullName evidence="3">Phage major capsid protein</fullName>
    </submittedName>
</protein>
<feature type="domain" description="Phage capsid-like C-terminal" evidence="2">
    <location>
        <begin position="122"/>
        <end position="393"/>
    </location>
</feature>
<dbReference type="InterPro" id="IPR054612">
    <property type="entry name" value="Phage_capsid-like_C"/>
</dbReference>
<dbReference type="NCBIfam" id="TIGR01554">
    <property type="entry name" value="major_cap_HK97"/>
    <property type="match status" value="1"/>
</dbReference>
<dbReference type="EMBL" id="PNJG02000001">
    <property type="protein sequence ID" value="RKQ36209.1"/>
    <property type="molecule type" value="Genomic_DNA"/>
</dbReference>
<proteinExistence type="predicted"/>
<dbReference type="Pfam" id="PF05065">
    <property type="entry name" value="Phage_capsid"/>
    <property type="match status" value="1"/>
</dbReference>
<dbReference type="Proteomes" id="UP000249516">
    <property type="component" value="Unassembled WGS sequence"/>
</dbReference>
<name>A0A495A882_9MICC</name>
<dbReference type="Gene3D" id="3.30.2320.10">
    <property type="entry name" value="hypothetical protein PF0899 domain"/>
    <property type="match status" value="1"/>
</dbReference>
<evidence type="ECO:0000313" key="4">
    <source>
        <dbReference type="Proteomes" id="UP000249516"/>
    </source>
</evidence>
<evidence type="ECO:0000256" key="1">
    <source>
        <dbReference type="ARBA" id="ARBA00004328"/>
    </source>
</evidence>
<dbReference type="RefSeq" id="WP_121029566.1">
    <property type="nucleotide sequence ID" value="NZ_PNJG02000001.1"/>
</dbReference>
<comment type="subcellular location">
    <subcellularLocation>
        <location evidence="1">Virion</location>
    </subcellularLocation>
</comment>
<evidence type="ECO:0000259" key="2">
    <source>
        <dbReference type="Pfam" id="PF05065"/>
    </source>
</evidence>
<dbReference type="OrthoDB" id="8444243at2"/>